<dbReference type="STRING" id="1931275.BV914_05355"/>
<accession>A0A1X3DG46</accession>
<comment type="caution">
    <text evidence="2">The sequence shown here is derived from an EMBL/GenBank/DDBJ whole genome shotgun (WGS) entry which is preliminary data.</text>
</comment>
<keyword evidence="1" id="KW-0175">Coiled coil</keyword>
<dbReference type="AlphaFoldDB" id="A0A1X3DG46"/>
<gene>
    <name evidence="2" type="ORF">BV912_09635</name>
</gene>
<evidence type="ECO:0000313" key="3">
    <source>
        <dbReference type="Proteomes" id="UP000193303"/>
    </source>
</evidence>
<dbReference type="RefSeq" id="WP_085360140.1">
    <property type="nucleotide sequence ID" value="NZ_MTAB01000024.1"/>
</dbReference>
<evidence type="ECO:0000256" key="1">
    <source>
        <dbReference type="SAM" id="Coils"/>
    </source>
</evidence>
<dbReference type="Proteomes" id="UP000193303">
    <property type="component" value="Unassembled WGS sequence"/>
</dbReference>
<dbReference type="EMBL" id="MTAB01000024">
    <property type="protein sequence ID" value="OSI18692.1"/>
    <property type="molecule type" value="Genomic_DNA"/>
</dbReference>
<evidence type="ECO:0000313" key="2">
    <source>
        <dbReference type="EMBL" id="OSI18692.1"/>
    </source>
</evidence>
<sequence length="131" mass="15370">MNQSLEKLEINVYQLVQKFETQLGENRRHQEEIARLKSEITRHQMAQEQQKNEHQAAVDELSEALMVQMSNLKNEMQNRIQTVTDEMQNKIDELTAENQKYRDALNANAKHLRKLLSRLPLQPEATQQEGC</sequence>
<name>A0A1X3DG46_9NEIS</name>
<reference evidence="3" key="1">
    <citation type="submission" date="2017-01" db="EMBL/GenBank/DDBJ databases">
        <authorList>
            <person name="Mah S.A."/>
            <person name="Swanson W.J."/>
            <person name="Moy G.W."/>
            <person name="Vacquier V.D."/>
        </authorList>
    </citation>
    <scope>NUCLEOTIDE SEQUENCE [LARGE SCALE GENOMIC DNA]</scope>
    <source>
        <strain evidence="3">124861</strain>
    </source>
</reference>
<dbReference type="OrthoDB" id="8611234at2"/>
<feature type="coiled-coil region" evidence="1">
    <location>
        <begin position="19"/>
        <end position="104"/>
    </location>
</feature>
<proteinExistence type="predicted"/>
<organism evidence="2 3">
    <name type="scientific">Neisseria dumasiana</name>
    <dbReference type="NCBI Taxonomy" id="1931275"/>
    <lineage>
        <taxon>Bacteria</taxon>
        <taxon>Pseudomonadati</taxon>
        <taxon>Pseudomonadota</taxon>
        <taxon>Betaproteobacteria</taxon>
        <taxon>Neisseriales</taxon>
        <taxon>Neisseriaceae</taxon>
        <taxon>Neisseria</taxon>
    </lineage>
</organism>
<protein>
    <submittedName>
        <fullName evidence="2">Uncharacterized protein</fullName>
    </submittedName>
</protein>